<comment type="subcellular location">
    <subcellularLocation>
        <location evidence="1">Membrane</location>
        <topology evidence="1">Multi-pass membrane protein</topology>
    </subcellularLocation>
</comment>
<dbReference type="Pfam" id="PF01594">
    <property type="entry name" value="AI-2E_transport"/>
    <property type="match status" value="1"/>
</dbReference>
<keyword evidence="5 6" id="KW-0472">Membrane</keyword>
<keyword evidence="3 6" id="KW-0812">Transmembrane</keyword>
<evidence type="ECO:0000256" key="6">
    <source>
        <dbReference type="SAM" id="Phobius"/>
    </source>
</evidence>
<feature type="transmembrane region" description="Helical" evidence="6">
    <location>
        <begin position="188"/>
        <end position="207"/>
    </location>
</feature>
<evidence type="ECO:0000313" key="7">
    <source>
        <dbReference type="EMBL" id="EKU47080.1"/>
    </source>
</evidence>
<feature type="transmembrane region" description="Helical" evidence="6">
    <location>
        <begin position="91"/>
        <end position="113"/>
    </location>
</feature>
<dbReference type="PANTHER" id="PTHR21716:SF69">
    <property type="entry name" value="TRANSPORT PROTEIN YUBA-RELATED"/>
    <property type="match status" value="1"/>
</dbReference>
<protein>
    <submittedName>
        <fullName evidence="7">Permease</fullName>
    </submittedName>
</protein>
<comment type="caution">
    <text evidence="7">The sequence shown here is derived from an EMBL/GenBank/DDBJ whole genome shotgun (WGS) entry which is preliminary data.</text>
</comment>
<feature type="transmembrane region" description="Helical" evidence="6">
    <location>
        <begin position="269"/>
        <end position="286"/>
    </location>
</feature>
<proteinExistence type="inferred from homology"/>
<dbReference type="EMBL" id="AMSQ01000013">
    <property type="protein sequence ID" value="EKU47080.1"/>
    <property type="molecule type" value="Genomic_DNA"/>
</dbReference>
<sequence length="405" mass="45516">MSEKETKPSKRIPMRETHFMKFFGGKNLIFALIALILIGIFIFIFDKVSFIFTPLVIIFNTIVGPVLVGLILYYLFNPLVNLMERYHIPRLWGIIILFVFIVAGFGFIVNILIPLISDQLKSLATNVPKLMDKFNQFLDNRFSDGMFASIYNEVQTKATEFSKKIPQMLQKSSGGGGISQTLKSLADTLSNITVIVLTAPFVLFFLLKDGHKFKDYTTKLMPPKYRKDYHDLTEKMSHQVGSYIQGQIIVSLCIGILLFIGYSVIGLKYAVVLACIAAVTSVVPYLGPTIAITPAIIISITMSPIMLLKLVVVWTLVQFIEGHFISPNVMGKTLQIHPLTIIFVLLTAGNLLGVIGVIIGIPAYAVIKVLVTHFFLIFKRRYNKYYSDDAGAYEIEEDRKNVSYE</sequence>
<dbReference type="eggNOG" id="COG0628">
    <property type="taxonomic scope" value="Bacteria"/>
</dbReference>
<dbReference type="AlphaFoldDB" id="K9AZX2"/>
<feature type="transmembrane region" description="Helical" evidence="6">
    <location>
        <begin position="354"/>
        <end position="378"/>
    </location>
</feature>
<evidence type="ECO:0000256" key="5">
    <source>
        <dbReference type="ARBA" id="ARBA00023136"/>
    </source>
</evidence>
<feature type="transmembrane region" description="Helical" evidence="6">
    <location>
        <begin position="292"/>
        <end position="317"/>
    </location>
</feature>
<dbReference type="STRING" id="1229783.C273_08236"/>
<reference evidence="7 8" key="1">
    <citation type="journal article" date="2013" name="Genome Announc.">
        <title>Genome Sequence of Staphylococcus massiliensis Strain S46, Isolated from the Surface of Healthy Human Skin.</title>
        <authorList>
            <person name="Srivastav R."/>
            <person name="Singh A."/>
            <person name="Jangir P.K."/>
            <person name="Kumari C."/>
            <person name="Muduli S."/>
            <person name="Sharma R."/>
        </authorList>
    </citation>
    <scope>NUCLEOTIDE SEQUENCE [LARGE SCALE GENOMIC DNA]</scope>
    <source>
        <strain evidence="7 8">S46</strain>
    </source>
</reference>
<gene>
    <name evidence="7" type="ORF">C273_08236</name>
</gene>
<evidence type="ECO:0000256" key="2">
    <source>
        <dbReference type="ARBA" id="ARBA00009773"/>
    </source>
</evidence>
<dbReference type="GO" id="GO:0055085">
    <property type="term" value="P:transmembrane transport"/>
    <property type="evidence" value="ECO:0007669"/>
    <property type="project" value="TreeGrafter"/>
</dbReference>
<evidence type="ECO:0000256" key="3">
    <source>
        <dbReference type="ARBA" id="ARBA00022692"/>
    </source>
</evidence>
<keyword evidence="4 6" id="KW-1133">Transmembrane helix</keyword>
<evidence type="ECO:0000256" key="4">
    <source>
        <dbReference type="ARBA" id="ARBA00022989"/>
    </source>
</evidence>
<comment type="similarity">
    <text evidence="2">Belongs to the autoinducer-2 exporter (AI-2E) (TC 2.A.86) family.</text>
</comment>
<feature type="transmembrane region" description="Helical" evidence="6">
    <location>
        <begin position="243"/>
        <end position="262"/>
    </location>
</feature>
<feature type="transmembrane region" description="Helical" evidence="6">
    <location>
        <begin position="52"/>
        <end position="76"/>
    </location>
</feature>
<dbReference type="RefSeq" id="WP_009383975.1">
    <property type="nucleotide sequence ID" value="NZ_AMSQ01000013.1"/>
</dbReference>
<evidence type="ECO:0000313" key="8">
    <source>
        <dbReference type="Proteomes" id="UP000009885"/>
    </source>
</evidence>
<dbReference type="GO" id="GO:0016020">
    <property type="term" value="C:membrane"/>
    <property type="evidence" value="ECO:0007669"/>
    <property type="project" value="UniProtKB-SubCell"/>
</dbReference>
<evidence type="ECO:0000256" key="1">
    <source>
        <dbReference type="ARBA" id="ARBA00004141"/>
    </source>
</evidence>
<dbReference type="Proteomes" id="UP000009885">
    <property type="component" value="Unassembled WGS sequence"/>
</dbReference>
<dbReference type="PATRIC" id="fig|1229783.3.peg.1658"/>
<dbReference type="OrthoDB" id="9793390at2"/>
<name>K9AZX2_9STAP</name>
<organism evidence="7 8">
    <name type="scientific">Staphylococcus massiliensis S46</name>
    <dbReference type="NCBI Taxonomy" id="1229783"/>
    <lineage>
        <taxon>Bacteria</taxon>
        <taxon>Bacillati</taxon>
        <taxon>Bacillota</taxon>
        <taxon>Bacilli</taxon>
        <taxon>Bacillales</taxon>
        <taxon>Staphylococcaceae</taxon>
        <taxon>Staphylococcus</taxon>
    </lineage>
</organism>
<dbReference type="PANTHER" id="PTHR21716">
    <property type="entry name" value="TRANSMEMBRANE PROTEIN"/>
    <property type="match status" value="1"/>
</dbReference>
<keyword evidence="8" id="KW-1185">Reference proteome</keyword>
<feature type="transmembrane region" description="Helical" evidence="6">
    <location>
        <begin position="28"/>
        <end position="45"/>
    </location>
</feature>
<dbReference type="InterPro" id="IPR002549">
    <property type="entry name" value="AI-2E-like"/>
</dbReference>
<accession>K9AZX2</accession>
<feature type="transmembrane region" description="Helical" evidence="6">
    <location>
        <begin position="329"/>
        <end position="348"/>
    </location>
</feature>